<evidence type="ECO:0000313" key="1">
    <source>
        <dbReference type="EMBL" id="GAA5481719.1"/>
    </source>
</evidence>
<evidence type="ECO:0000313" key="2">
    <source>
        <dbReference type="Proteomes" id="UP001476282"/>
    </source>
</evidence>
<comment type="caution">
    <text evidence="1">The sequence shown here is derived from an EMBL/GenBank/DDBJ whole genome shotgun (WGS) entry which is preliminary data.</text>
</comment>
<protein>
    <submittedName>
        <fullName evidence="1">Uncharacterized protein</fullName>
    </submittedName>
</protein>
<organism evidence="1 2">
    <name type="scientific">Haloferula sargassicola</name>
    <dbReference type="NCBI Taxonomy" id="490096"/>
    <lineage>
        <taxon>Bacteria</taxon>
        <taxon>Pseudomonadati</taxon>
        <taxon>Verrucomicrobiota</taxon>
        <taxon>Verrucomicrobiia</taxon>
        <taxon>Verrucomicrobiales</taxon>
        <taxon>Verrucomicrobiaceae</taxon>
        <taxon>Haloferula</taxon>
    </lineage>
</organism>
<dbReference type="EMBL" id="BAABRI010000004">
    <property type="protein sequence ID" value="GAA5481719.1"/>
    <property type="molecule type" value="Genomic_DNA"/>
</dbReference>
<name>A0ABP9UK78_9BACT</name>
<sequence length="54" mass="5970">MPVPYRPQPGLANRDCAKLRAIFRPELSMSYMRTKTQTMRPTVLILAGGAVPAP</sequence>
<dbReference type="Proteomes" id="UP001476282">
    <property type="component" value="Unassembled WGS sequence"/>
</dbReference>
<keyword evidence="2" id="KW-1185">Reference proteome</keyword>
<proteinExistence type="predicted"/>
<accession>A0ABP9UK78</accession>
<gene>
    <name evidence="1" type="ORF">Hsar01_00930</name>
</gene>
<reference evidence="1 2" key="1">
    <citation type="submission" date="2024-02" db="EMBL/GenBank/DDBJ databases">
        <title>Haloferula sargassicola NBRC 104335.</title>
        <authorList>
            <person name="Ichikawa N."/>
            <person name="Katano-Makiyama Y."/>
            <person name="Hidaka K."/>
        </authorList>
    </citation>
    <scope>NUCLEOTIDE SEQUENCE [LARGE SCALE GENOMIC DNA]</scope>
    <source>
        <strain evidence="1 2">NBRC 104335</strain>
    </source>
</reference>